<keyword evidence="4" id="KW-0249">Electron transport</keyword>
<sequence length="210" mass="23852">MKSSYKKKFLHSLIVIPSFVLMGSFTACSDSNKEETSQNAQPVSNATPKIEIVQNRDAHAIKVAQKDDGKTQGNSFYYDYGEKSEYSQNAQPANKDASVRVRPRTEVDANMHVRSPYEEVQVSMLVRKLSKNFIVRCSPCHNDYANGIIGPSLLGRDSDYIYKKIQSFKTGEKSNPLMSDLIKMMSDKQIRSMADEIYAFNKEIKNMRNK</sequence>
<name>A0A7M1BAT3_9BACT</name>
<dbReference type="GO" id="GO:0046872">
    <property type="term" value="F:metal ion binding"/>
    <property type="evidence" value="ECO:0007669"/>
    <property type="project" value="UniProtKB-KW"/>
</dbReference>
<dbReference type="SUPFAM" id="SSF46626">
    <property type="entry name" value="Cytochrome c"/>
    <property type="match status" value="1"/>
</dbReference>
<dbReference type="AlphaFoldDB" id="A0A7M1BAT3"/>
<organism evidence="9 10">
    <name type="scientific">Sulfurimonas paralvinellae</name>
    <dbReference type="NCBI Taxonomy" id="317658"/>
    <lineage>
        <taxon>Bacteria</taxon>
        <taxon>Pseudomonadati</taxon>
        <taxon>Campylobacterota</taxon>
        <taxon>Epsilonproteobacteria</taxon>
        <taxon>Campylobacterales</taxon>
        <taxon>Sulfurimonadaceae</taxon>
        <taxon>Sulfurimonas</taxon>
    </lineage>
</organism>
<proteinExistence type="predicted"/>
<evidence type="ECO:0000256" key="6">
    <source>
        <dbReference type="PROSITE-ProRule" id="PRU00433"/>
    </source>
</evidence>
<keyword evidence="7" id="KW-0732">Signal</keyword>
<dbReference type="InterPro" id="IPR050597">
    <property type="entry name" value="Cytochrome_c_Oxidase_Subunit"/>
</dbReference>
<gene>
    <name evidence="9" type="ORF">FM071_09550</name>
</gene>
<keyword evidence="2 6" id="KW-0349">Heme</keyword>
<evidence type="ECO:0000313" key="10">
    <source>
        <dbReference type="Proteomes" id="UP000593580"/>
    </source>
</evidence>
<dbReference type="InterPro" id="IPR036909">
    <property type="entry name" value="Cyt_c-like_dom_sf"/>
</dbReference>
<evidence type="ECO:0000313" key="9">
    <source>
        <dbReference type="EMBL" id="QOP46526.1"/>
    </source>
</evidence>
<accession>A0A7M1BAT3</accession>
<evidence type="ECO:0000256" key="4">
    <source>
        <dbReference type="ARBA" id="ARBA00022982"/>
    </source>
</evidence>
<protein>
    <recommendedName>
        <fullName evidence="8">Cytochrome c domain-containing protein</fullName>
    </recommendedName>
</protein>
<dbReference type="GO" id="GO:0009055">
    <property type="term" value="F:electron transfer activity"/>
    <property type="evidence" value="ECO:0007669"/>
    <property type="project" value="InterPro"/>
</dbReference>
<evidence type="ECO:0000256" key="1">
    <source>
        <dbReference type="ARBA" id="ARBA00022448"/>
    </source>
</evidence>
<evidence type="ECO:0000256" key="5">
    <source>
        <dbReference type="ARBA" id="ARBA00023004"/>
    </source>
</evidence>
<keyword evidence="10" id="KW-1185">Reference proteome</keyword>
<dbReference type="PROSITE" id="PS51007">
    <property type="entry name" value="CYTC"/>
    <property type="match status" value="1"/>
</dbReference>
<dbReference type="Gene3D" id="1.10.760.10">
    <property type="entry name" value="Cytochrome c-like domain"/>
    <property type="match status" value="1"/>
</dbReference>
<dbReference type="GO" id="GO:0020037">
    <property type="term" value="F:heme binding"/>
    <property type="evidence" value="ECO:0007669"/>
    <property type="project" value="InterPro"/>
</dbReference>
<keyword evidence="1" id="KW-0813">Transport</keyword>
<dbReference type="KEGG" id="spal:FM071_09550"/>
<dbReference type="RefSeq" id="WP_193110786.1">
    <property type="nucleotide sequence ID" value="NZ_CP041406.1"/>
</dbReference>
<dbReference type="InterPro" id="IPR009056">
    <property type="entry name" value="Cyt_c-like_dom"/>
</dbReference>
<dbReference type="EMBL" id="CP041406">
    <property type="protein sequence ID" value="QOP46526.1"/>
    <property type="molecule type" value="Genomic_DNA"/>
</dbReference>
<evidence type="ECO:0000259" key="8">
    <source>
        <dbReference type="PROSITE" id="PS51007"/>
    </source>
</evidence>
<dbReference type="PROSITE" id="PS51257">
    <property type="entry name" value="PROKAR_LIPOPROTEIN"/>
    <property type="match status" value="1"/>
</dbReference>
<keyword evidence="5 6" id="KW-0408">Iron</keyword>
<dbReference type="PANTHER" id="PTHR33751:SF9">
    <property type="entry name" value="CYTOCHROME C4"/>
    <property type="match status" value="1"/>
</dbReference>
<feature type="chain" id="PRO_5032777080" description="Cytochrome c domain-containing protein" evidence="7">
    <location>
        <begin position="30"/>
        <end position="210"/>
    </location>
</feature>
<feature type="domain" description="Cytochrome c" evidence="8">
    <location>
        <begin position="124"/>
        <end position="201"/>
    </location>
</feature>
<dbReference type="Proteomes" id="UP000593580">
    <property type="component" value="Chromosome"/>
</dbReference>
<dbReference type="PANTHER" id="PTHR33751">
    <property type="entry name" value="CBB3-TYPE CYTOCHROME C OXIDASE SUBUNIT FIXP"/>
    <property type="match status" value="1"/>
</dbReference>
<evidence type="ECO:0000256" key="2">
    <source>
        <dbReference type="ARBA" id="ARBA00022617"/>
    </source>
</evidence>
<feature type="signal peptide" evidence="7">
    <location>
        <begin position="1"/>
        <end position="29"/>
    </location>
</feature>
<evidence type="ECO:0000256" key="3">
    <source>
        <dbReference type="ARBA" id="ARBA00022723"/>
    </source>
</evidence>
<evidence type="ECO:0000256" key="7">
    <source>
        <dbReference type="SAM" id="SignalP"/>
    </source>
</evidence>
<keyword evidence="3 6" id="KW-0479">Metal-binding</keyword>
<reference evidence="9 10" key="1">
    <citation type="submission" date="2019-07" db="EMBL/GenBank/DDBJ databases">
        <title>Sulfurimonas paralvinellae sp. nov., a novel mesophilic, hydrogen- and sulfur-oxidizing chemolithoautotroph within the Epsilonproteo- bacteria isolated from a deep-sea hydrothermal vent polychaete nest, reclassification of Thiomicrospira denitrificans as Sulfurimonas denitrificans comb. nov. and emended description of the genus Sulfurimonas.</title>
        <authorList>
            <person name="Wang S."/>
            <person name="Jiang L."/>
            <person name="Shao Z."/>
        </authorList>
    </citation>
    <scope>NUCLEOTIDE SEQUENCE [LARGE SCALE GENOMIC DNA]</scope>
    <source>
        <strain evidence="9 10">GO25</strain>
    </source>
</reference>